<name>A0A0L7M0U2_PLAF4</name>
<organism evidence="2 3">
    <name type="scientific">Plasmodium falciparum (isolate Dd2)</name>
    <dbReference type="NCBI Taxonomy" id="57267"/>
    <lineage>
        <taxon>Eukaryota</taxon>
        <taxon>Sar</taxon>
        <taxon>Alveolata</taxon>
        <taxon>Apicomplexa</taxon>
        <taxon>Aconoidasida</taxon>
        <taxon>Haemosporida</taxon>
        <taxon>Plasmodiidae</taxon>
        <taxon>Plasmodium</taxon>
        <taxon>Plasmodium (Laverania)</taxon>
    </lineage>
</organism>
<evidence type="ECO:0000313" key="3">
    <source>
        <dbReference type="Proteomes" id="UP000054282"/>
    </source>
</evidence>
<dbReference type="EMBL" id="DS016285">
    <property type="protein sequence ID" value="KOB86378.1"/>
    <property type="molecule type" value="Genomic_DNA"/>
</dbReference>
<feature type="transmembrane region" description="Helical" evidence="1">
    <location>
        <begin position="6"/>
        <end position="25"/>
    </location>
</feature>
<reference evidence="3" key="1">
    <citation type="submission" date="2006-09" db="EMBL/GenBank/DDBJ databases">
        <title>Annotation of Plasmodium falciparum Dd2.</title>
        <authorList>
            <consortium name="The Broad Institute Genome Sequencing Platform"/>
            <person name="Volkman S.K."/>
            <person name="Neafsey D.E."/>
            <person name="Dash A.P."/>
            <person name="Chitnis C.E."/>
            <person name="Hartl D.L."/>
            <person name="Young S.K."/>
            <person name="Zeng Q."/>
            <person name="Koehrsen M."/>
            <person name="Alvarado L."/>
            <person name="Berlin A."/>
            <person name="Borenstein D."/>
            <person name="Chapman S.B."/>
            <person name="Chen Z."/>
            <person name="Engels R."/>
            <person name="Freedman E."/>
            <person name="Gellesch M."/>
            <person name="Goldberg J."/>
            <person name="Griggs A."/>
            <person name="Gujja S."/>
            <person name="Heilman E.R."/>
            <person name="Heiman D.I."/>
            <person name="Howarth C."/>
            <person name="Jen D."/>
            <person name="Larson L."/>
            <person name="Mehta T."/>
            <person name="Neiman D."/>
            <person name="Park D."/>
            <person name="Pearson M."/>
            <person name="Roberts A."/>
            <person name="Saif S."/>
            <person name="Shea T."/>
            <person name="Shenoy N."/>
            <person name="Sisk P."/>
            <person name="Stolte C."/>
            <person name="Sykes S."/>
            <person name="Walk T."/>
            <person name="White J."/>
            <person name="Yandava C."/>
            <person name="Haas B."/>
            <person name="Henn M.R."/>
            <person name="Nusbaum C."/>
            <person name="Birren B."/>
        </authorList>
    </citation>
    <scope>NUCLEOTIDE SEQUENCE [LARGE SCALE GENOMIC DNA]</scope>
</reference>
<dbReference type="AlphaFoldDB" id="A0A0L7M0U2"/>
<proteinExistence type="predicted"/>
<dbReference type="KEGG" id="pfd:PFDG_02100"/>
<feature type="transmembrane region" description="Helical" evidence="1">
    <location>
        <begin position="65"/>
        <end position="84"/>
    </location>
</feature>
<gene>
    <name evidence="2" type="ORF">PFDG_02100</name>
</gene>
<evidence type="ECO:0000256" key="1">
    <source>
        <dbReference type="SAM" id="Phobius"/>
    </source>
</evidence>
<protein>
    <submittedName>
        <fullName evidence="2">Uncharacterized protein</fullName>
    </submittedName>
</protein>
<sequence length="86" mass="10851">MCTQKIYIYIYIYIPNYYIIILNIYQNINCHNNTYIHIYFNRKCSYKLYRINLYIQNSNTHCYKFSLFFFVFSFLYNCLEYPFIYA</sequence>
<accession>A0A0L7M0U2</accession>
<reference evidence="3" key="2">
    <citation type="submission" date="2006-09" db="EMBL/GenBank/DDBJ databases">
        <title>The genome sequence of Plasmodium falciparum Dd2.</title>
        <authorList>
            <consortium name="The Broad Institute Genome Sequencing Platform"/>
            <person name="Birren B."/>
            <person name="Lander E."/>
            <person name="Galagan J."/>
            <person name="Nusbaum C."/>
            <person name="Devon K."/>
            <person name="Henn M."/>
            <person name="Jaffe D."/>
            <person name="Butler J."/>
            <person name="Alvarez P."/>
            <person name="Gnerre S."/>
            <person name="Grabherr M."/>
            <person name="Kleber M."/>
            <person name="Mauceli E."/>
            <person name="Brockman W."/>
            <person name="MacCallum I.A."/>
            <person name="Rounsley S."/>
            <person name="Young S."/>
            <person name="LaButti K."/>
            <person name="Pushparaj V."/>
            <person name="DeCaprio D."/>
            <person name="Crawford M."/>
            <person name="Koehrsen M."/>
            <person name="Engels R."/>
            <person name="Montgomery P."/>
            <person name="Pearson M."/>
            <person name="Howarth C."/>
            <person name="Larson L."/>
            <person name="Luoma S."/>
            <person name="White J."/>
            <person name="Kodira C."/>
            <person name="Zeng Q."/>
            <person name="O'Leary S."/>
            <person name="Yandava C."/>
            <person name="Alvarado L."/>
            <person name="Wirth D."/>
            <person name="Volkman S."/>
            <person name="Hartl D."/>
        </authorList>
    </citation>
    <scope>NUCLEOTIDE SEQUENCE [LARGE SCALE GENOMIC DNA]</scope>
</reference>
<evidence type="ECO:0000313" key="2">
    <source>
        <dbReference type="EMBL" id="KOB86378.1"/>
    </source>
</evidence>
<keyword evidence="1" id="KW-0472">Membrane</keyword>
<keyword evidence="1" id="KW-0812">Transmembrane</keyword>
<dbReference type="Proteomes" id="UP000054282">
    <property type="component" value="Unassembled WGS sequence"/>
</dbReference>
<keyword evidence="1" id="KW-1133">Transmembrane helix</keyword>